<dbReference type="Proteomes" id="UP000182498">
    <property type="component" value="Unassembled WGS sequence"/>
</dbReference>
<organism evidence="1 2">
    <name type="scientific">Corynebacterium variabile</name>
    <dbReference type="NCBI Taxonomy" id="1727"/>
    <lineage>
        <taxon>Bacteria</taxon>
        <taxon>Bacillati</taxon>
        <taxon>Actinomycetota</taxon>
        <taxon>Actinomycetes</taxon>
        <taxon>Mycobacteriales</taxon>
        <taxon>Corynebacteriaceae</taxon>
        <taxon>Corynebacterium</taxon>
    </lineage>
</organism>
<keyword evidence="2" id="KW-1185">Reference proteome</keyword>
<evidence type="ECO:0000313" key="2">
    <source>
        <dbReference type="Proteomes" id="UP000182498"/>
    </source>
</evidence>
<accession>A0A0X2NMT3</accession>
<evidence type="ECO:0000313" key="1">
    <source>
        <dbReference type="EMBL" id="CUU66784.1"/>
    </source>
</evidence>
<protein>
    <submittedName>
        <fullName evidence="1">Uncharacterized protein</fullName>
    </submittedName>
</protein>
<gene>
    <name evidence="1" type="ORF">CVAR292_02131</name>
</gene>
<proteinExistence type="predicted"/>
<dbReference type="EMBL" id="FAUH01000015">
    <property type="protein sequence ID" value="CUU66784.1"/>
    <property type="molecule type" value="Genomic_DNA"/>
</dbReference>
<reference evidence="2" key="1">
    <citation type="submission" date="2015-11" db="EMBL/GenBank/DDBJ databases">
        <authorList>
            <person name="Dugat-Bony E."/>
        </authorList>
    </citation>
    <scope>NUCLEOTIDE SEQUENCE [LARGE SCALE GENOMIC DNA]</scope>
    <source>
        <strain evidence="2">Mu292</strain>
    </source>
</reference>
<dbReference type="AlphaFoldDB" id="A0A0X2NMT3"/>
<name>A0A0X2NMT3_9CORY</name>
<sequence>MWSAETVDDGVTVIWTGPAGVIAVTEADGPLSPARAGPDI</sequence>